<feature type="domain" description="Clp1 C-terminal" evidence="4">
    <location>
        <begin position="399"/>
        <end position="509"/>
    </location>
</feature>
<dbReference type="AlphaFoldDB" id="E9HXI9"/>
<feature type="domain" description="Clp1 P-loop" evidence="5">
    <location>
        <begin position="285"/>
        <end position="340"/>
    </location>
</feature>
<dbReference type="InterPro" id="IPR027417">
    <property type="entry name" value="P-loop_NTPase"/>
</dbReference>
<dbReference type="GO" id="GO:0005634">
    <property type="term" value="C:nucleus"/>
    <property type="evidence" value="ECO:0000318"/>
    <property type="project" value="GO_Central"/>
</dbReference>
<proteinExistence type="predicted"/>
<name>E9HXI9_DAPPU</name>
<evidence type="ECO:0000259" key="4">
    <source>
        <dbReference type="Pfam" id="PF06807"/>
    </source>
</evidence>
<dbReference type="KEGG" id="dpx:DAPPUDRAFT_119123"/>
<keyword evidence="7" id="KW-1185">Reference proteome</keyword>
<dbReference type="PhylomeDB" id="E9HXI9"/>
<organism evidence="6 7">
    <name type="scientific">Daphnia pulex</name>
    <name type="common">Water flea</name>
    <dbReference type="NCBI Taxonomy" id="6669"/>
    <lineage>
        <taxon>Eukaryota</taxon>
        <taxon>Metazoa</taxon>
        <taxon>Ecdysozoa</taxon>
        <taxon>Arthropoda</taxon>
        <taxon>Crustacea</taxon>
        <taxon>Branchiopoda</taxon>
        <taxon>Diplostraca</taxon>
        <taxon>Cladocera</taxon>
        <taxon>Anomopoda</taxon>
        <taxon>Daphniidae</taxon>
        <taxon>Daphnia</taxon>
    </lineage>
</organism>
<dbReference type="GO" id="GO:0031124">
    <property type="term" value="P:mRNA 3'-end processing"/>
    <property type="evidence" value="ECO:0007669"/>
    <property type="project" value="InterPro"/>
</dbReference>
<protein>
    <submittedName>
        <fullName evidence="6">Uncharacterized protein</fullName>
    </submittedName>
</protein>
<dbReference type="STRING" id="6669.E9HXI9"/>
<dbReference type="PANTHER" id="PTHR12755:SF6">
    <property type="entry name" value="POLYRIBONUCLEOTIDE 5'-HYDROXYL-KINASE CLP1"/>
    <property type="match status" value="1"/>
</dbReference>
<dbReference type="GO" id="GO:0006388">
    <property type="term" value="P:tRNA splicing, via endonucleolytic cleavage and ligation"/>
    <property type="evidence" value="ECO:0000318"/>
    <property type="project" value="GO_Central"/>
</dbReference>
<dbReference type="Pfam" id="PF16575">
    <property type="entry name" value="CLP1_P"/>
    <property type="match status" value="1"/>
</dbReference>
<dbReference type="InterPro" id="IPR010655">
    <property type="entry name" value="Clp1_C"/>
</dbReference>
<evidence type="ECO:0000256" key="1">
    <source>
        <dbReference type="ARBA" id="ARBA00022741"/>
    </source>
</evidence>
<evidence type="ECO:0000256" key="3">
    <source>
        <dbReference type="SAM" id="MobiDB-lite"/>
    </source>
</evidence>
<dbReference type="GO" id="GO:0005524">
    <property type="term" value="F:ATP binding"/>
    <property type="evidence" value="ECO:0007669"/>
    <property type="project" value="UniProtKB-KW"/>
</dbReference>
<dbReference type="InterPro" id="IPR032319">
    <property type="entry name" value="CLP1_P"/>
</dbReference>
<dbReference type="Pfam" id="PF06807">
    <property type="entry name" value="Clp1"/>
    <property type="match status" value="1"/>
</dbReference>
<dbReference type="HOGENOM" id="CLU_533478_0_0_1"/>
<dbReference type="Gene3D" id="2.40.30.330">
    <property type="entry name" value="Pre-mRNA cleavage complex subunit Clp1, C-terminal domain"/>
    <property type="match status" value="1"/>
</dbReference>
<evidence type="ECO:0000256" key="2">
    <source>
        <dbReference type="ARBA" id="ARBA00022840"/>
    </source>
</evidence>
<dbReference type="InterPro" id="IPR045116">
    <property type="entry name" value="Clp1/Grc3"/>
</dbReference>
<dbReference type="PANTHER" id="PTHR12755">
    <property type="entry name" value="CLEAVAGE/POLYADENYLATION FACTOR IA SUBUNIT CLP1P"/>
    <property type="match status" value="1"/>
</dbReference>
<dbReference type="EMBL" id="GL733044">
    <property type="protein sequence ID" value="EFX63542.1"/>
    <property type="molecule type" value="Genomic_DNA"/>
</dbReference>
<accession>E9HXI9</accession>
<dbReference type="Gene3D" id="3.40.50.300">
    <property type="entry name" value="P-loop containing nucleotide triphosphate hydrolases"/>
    <property type="match status" value="1"/>
</dbReference>
<gene>
    <name evidence="6" type="ORF">DAPPUDRAFT_119123</name>
</gene>
<reference evidence="6 7" key="1">
    <citation type="journal article" date="2011" name="Science">
        <title>The ecoresponsive genome of Daphnia pulex.</title>
        <authorList>
            <person name="Colbourne J.K."/>
            <person name="Pfrender M.E."/>
            <person name="Gilbert D."/>
            <person name="Thomas W.K."/>
            <person name="Tucker A."/>
            <person name="Oakley T.H."/>
            <person name="Tokishita S."/>
            <person name="Aerts A."/>
            <person name="Arnold G.J."/>
            <person name="Basu M.K."/>
            <person name="Bauer D.J."/>
            <person name="Caceres C.E."/>
            <person name="Carmel L."/>
            <person name="Casola C."/>
            <person name="Choi J.H."/>
            <person name="Detter J.C."/>
            <person name="Dong Q."/>
            <person name="Dusheyko S."/>
            <person name="Eads B.D."/>
            <person name="Frohlich T."/>
            <person name="Geiler-Samerotte K.A."/>
            <person name="Gerlach D."/>
            <person name="Hatcher P."/>
            <person name="Jogdeo S."/>
            <person name="Krijgsveld J."/>
            <person name="Kriventseva E.V."/>
            <person name="Kultz D."/>
            <person name="Laforsch C."/>
            <person name="Lindquist E."/>
            <person name="Lopez J."/>
            <person name="Manak J.R."/>
            <person name="Muller J."/>
            <person name="Pangilinan J."/>
            <person name="Patwardhan R.P."/>
            <person name="Pitluck S."/>
            <person name="Pritham E.J."/>
            <person name="Rechtsteiner A."/>
            <person name="Rho M."/>
            <person name="Rogozin I.B."/>
            <person name="Sakarya O."/>
            <person name="Salamov A."/>
            <person name="Schaack S."/>
            <person name="Shapiro H."/>
            <person name="Shiga Y."/>
            <person name="Skalitzky C."/>
            <person name="Smith Z."/>
            <person name="Souvorov A."/>
            <person name="Sung W."/>
            <person name="Tang Z."/>
            <person name="Tsuchiya D."/>
            <person name="Tu H."/>
            <person name="Vos H."/>
            <person name="Wang M."/>
            <person name="Wolf Y.I."/>
            <person name="Yamagata H."/>
            <person name="Yamada T."/>
            <person name="Ye Y."/>
            <person name="Shaw J.R."/>
            <person name="Andrews J."/>
            <person name="Crease T.J."/>
            <person name="Tang H."/>
            <person name="Lucas S.M."/>
            <person name="Robertson H.M."/>
            <person name="Bork P."/>
            <person name="Koonin E.V."/>
            <person name="Zdobnov E.M."/>
            <person name="Grigoriev I.V."/>
            <person name="Lynch M."/>
            <person name="Boore J.L."/>
        </authorList>
    </citation>
    <scope>NUCLEOTIDE SEQUENCE [LARGE SCALE GENOMIC DNA]</scope>
</reference>
<dbReference type="eggNOG" id="KOG2749">
    <property type="taxonomic scope" value="Eukaryota"/>
</dbReference>
<sequence>MDCLTCKTAFKKGDQKLACAKCAKWEHRRCHSWISKADYQFQKEMGFICSLCRLRDTPSPFKDVSSASKNTDQSRPKRKINKPTPFTPSPARKRANRRAPHNKATKLPVRETLPTPTPESRQHPNPSANQLHVIRPQSLYIPDQEIKTEKMLARSRKGFITLDCTTCSFLDCLFSLVNSLAASSLKIWSRCQFSFGTILSCQKPFYSDLLEEKYLEQKLSKEKFTVLVVVPRSLFSHGKMLARDNFPFQALLVQWQLNVRPADVEEGFSQVCPLIYHYGYKEPGMNGQGYQMLIHAAKAFEVDLIIVLDQERLYNELVRDLPETVKVVFQPKSGGMPPRTTISYWYEMVEKMSTRIFGYEMSGTRISTQKWRSCGTESACKSRISRSENSRIFLRIQFYPHSFELRFSDVKIFKIGAPALPDSLMPLGMKAEDQLTKLVTVQPSQQLLHHLISISMTESGEDNIIQTNVNGFICVNNVDLERQMLTVLSPQPRPLPRTRLLLSDIQYMDSH</sequence>
<keyword evidence="1" id="KW-0547">Nucleotide-binding</keyword>
<keyword evidence="2" id="KW-0067">ATP-binding</keyword>
<dbReference type="FunFam" id="2.40.30.330:FF:000001">
    <property type="entry name" value="Protein CLP1 homolog"/>
    <property type="match status" value="1"/>
</dbReference>
<feature type="region of interest" description="Disordered" evidence="3">
    <location>
        <begin position="60"/>
        <end position="129"/>
    </location>
</feature>
<dbReference type="InterPro" id="IPR011011">
    <property type="entry name" value="Znf_FYVE_PHD"/>
</dbReference>
<dbReference type="Proteomes" id="UP000000305">
    <property type="component" value="Unassembled WGS sequence"/>
</dbReference>
<feature type="compositionally biased region" description="Basic residues" evidence="3">
    <location>
        <begin position="91"/>
        <end position="104"/>
    </location>
</feature>
<evidence type="ECO:0000259" key="5">
    <source>
        <dbReference type="Pfam" id="PF16575"/>
    </source>
</evidence>
<dbReference type="OrthoDB" id="258143at2759"/>
<dbReference type="GO" id="GO:0051731">
    <property type="term" value="F:polynucleotide 5'-hydroxyl-kinase activity"/>
    <property type="evidence" value="ECO:0000318"/>
    <property type="project" value="GO_Central"/>
</dbReference>
<dbReference type="SUPFAM" id="SSF57903">
    <property type="entry name" value="FYVE/PHD zinc finger"/>
    <property type="match status" value="1"/>
</dbReference>
<dbReference type="InParanoid" id="E9HXI9"/>
<evidence type="ECO:0000313" key="7">
    <source>
        <dbReference type="Proteomes" id="UP000000305"/>
    </source>
</evidence>
<dbReference type="InterPro" id="IPR038238">
    <property type="entry name" value="Clp1_C_sf"/>
</dbReference>
<evidence type="ECO:0000313" key="6">
    <source>
        <dbReference type="EMBL" id="EFX63542.1"/>
    </source>
</evidence>